<organism evidence="2 3">
    <name type="scientific">Rotaria socialis</name>
    <dbReference type="NCBI Taxonomy" id="392032"/>
    <lineage>
        <taxon>Eukaryota</taxon>
        <taxon>Metazoa</taxon>
        <taxon>Spiralia</taxon>
        <taxon>Gnathifera</taxon>
        <taxon>Rotifera</taxon>
        <taxon>Eurotatoria</taxon>
        <taxon>Bdelloidea</taxon>
        <taxon>Philodinida</taxon>
        <taxon>Philodinidae</taxon>
        <taxon>Rotaria</taxon>
    </lineage>
</organism>
<reference evidence="2" key="1">
    <citation type="submission" date="2021-02" db="EMBL/GenBank/DDBJ databases">
        <authorList>
            <person name="Nowell W R."/>
        </authorList>
    </citation>
    <scope>NUCLEOTIDE SEQUENCE</scope>
</reference>
<name>A0A821QH95_9BILA</name>
<evidence type="ECO:0000313" key="3">
    <source>
        <dbReference type="Proteomes" id="UP000663873"/>
    </source>
</evidence>
<dbReference type="Proteomes" id="UP000663873">
    <property type="component" value="Unassembled WGS sequence"/>
</dbReference>
<keyword evidence="3" id="KW-1185">Reference proteome</keyword>
<sequence length="63" mass="7421">NDEDDCEALPKKPIRDNHSQQHARRRLPKRYSDLVGPLSNKIYLPRKDSLPRETQLRDTSSQH</sequence>
<feature type="compositionally biased region" description="Basic and acidic residues" evidence="1">
    <location>
        <begin position="45"/>
        <end position="56"/>
    </location>
</feature>
<feature type="compositionally biased region" description="Basic and acidic residues" evidence="1">
    <location>
        <begin position="8"/>
        <end position="19"/>
    </location>
</feature>
<proteinExistence type="predicted"/>
<dbReference type="AlphaFoldDB" id="A0A821QH95"/>
<feature type="non-terminal residue" evidence="2">
    <location>
        <position position="1"/>
    </location>
</feature>
<accession>A0A821QH95</accession>
<gene>
    <name evidence="2" type="ORF">UJA718_LOCUS42334</name>
</gene>
<feature type="non-terminal residue" evidence="2">
    <location>
        <position position="63"/>
    </location>
</feature>
<evidence type="ECO:0000256" key="1">
    <source>
        <dbReference type="SAM" id="MobiDB-lite"/>
    </source>
</evidence>
<protein>
    <submittedName>
        <fullName evidence="2">Uncharacterized protein</fullName>
    </submittedName>
</protein>
<comment type="caution">
    <text evidence="2">The sequence shown here is derived from an EMBL/GenBank/DDBJ whole genome shotgun (WGS) entry which is preliminary data.</text>
</comment>
<feature type="region of interest" description="Disordered" evidence="1">
    <location>
        <begin position="1"/>
        <end position="63"/>
    </location>
</feature>
<dbReference type="EMBL" id="CAJOBP010053982">
    <property type="protein sequence ID" value="CAF4824885.1"/>
    <property type="molecule type" value="Genomic_DNA"/>
</dbReference>
<evidence type="ECO:0000313" key="2">
    <source>
        <dbReference type="EMBL" id="CAF4824885.1"/>
    </source>
</evidence>